<gene>
    <name evidence="8" type="ORF">PVAP13_3KG319500</name>
</gene>
<name>A0A8T0UUT1_PANVG</name>
<dbReference type="Gene3D" id="2.160.20.10">
    <property type="entry name" value="Single-stranded right-handed beta-helix, Pectin lyase-like"/>
    <property type="match status" value="1"/>
</dbReference>
<dbReference type="GO" id="GO:0004857">
    <property type="term" value="F:enzyme inhibitor activity"/>
    <property type="evidence" value="ECO:0007669"/>
    <property type="project" value="InterPro"/>
</dbReference>
<evidence type="ECO:0000256" key="3">
    <source>
        <dbReference type="ARBA" id="ARBA00007786"/>
    </source>
</evidence>
<dbReference type="Pfam" id="PF04043">
    <property type="entry name" value="PMEI"/>
    <property type="match status" value="1"/>
</dbReference>
<evidence type="ECO:0000259" key="7">
    <source>
        <dbReference type="SMART" id="SM00856"/>
    </source>
</evidence>
<dbReference type="Pfam" id="PF01095">
    <property type="entry name" value="Pectinesterase"/>
    <property type="match status" value="1"/>
</dbReference>
<sequence>MAHTIKLGSPEPTRSQRGCAAQSNRCRRLLILVSVVSVALAVGLAVSLAIFAVRRPSNRPPSAGRGPTEAAITRACGVTRYPALCANELTKLPGAAAAGDAADLVPMSLDATRRRVAGALSNASALAVGAPAVADCLELLDVAGELLERSVRAVAAASPANSTDAAAAAHTDDDVMTWLSAALTYYDTCHDRLQQAGADDDVRAQMLEYLTNLGEHLSNSLAIFKELGGGISGVNRRRLLLDASNNEDDDDDVGFVPPRWVKHSDRRLLVAAAADIVPDMVVAQDGSGTHLSIGDAVEAAPEYGSRRVVIYVKAGEYTENVRIGRSKTNLMLIGAGAGETLVVGRRSVEDGFKTFDTATVSVLADGFMMRDMTVENRAGAVRRQAVALLLSGDHAVAYRCAVLGYQDTLYAHAQRHFYGECEVAGTVDVVWGNAAAVLQNCTLRARRPMPGQKNTLTAQGRTDPNQSTGISLHRCRLLPAPELAAAAYPTPTYLGRPWKLYARVVYMVSFMAEHVAAAGWLAWDASGRAPDSTVYYGEYQNSGPGAAVAGRVAWPGLHVITLEAEAMEFTVGRFIDGDSWLPPTGVAFVAGLT</sequence>
<dbReference type="CDD" id="cd15798">
    <property type="entry name" value="PMEI-like_3"/>
    <property type="match status" value="1"/>
</dbReference>
<protein>
    <recommendedName>
        <fullName evidence="7">Pectinesterase inhibitor domain-containing protein</fullName>
    </recommendedName>
</protein>
<evidence type="ECO:0000256" key="6">
    <source>
        <dbReference type="SAM" id="Phobius"/>
    </source>
</evidence>
<accession>A0A8T0UUT1</accession>
<keyword evidence="6" id="KW-0472">Membrane</keyword>
<keyword evidence="5" id="KW-0063">Aspartyl esterase</keyword>
<dbReference type="GO" id="GO:0030599">
    <property type="term" value="F:pectinesterase activity"/>
    <property type="evidence" value="ECO:0007669"/>
    <property type="project" value="InterPro"/>
</dbReference>
<keyword evidence="9" id="KW-1185">Reference proteome</keyword>
<dbReference type="NCBIfam" id="TIGR01614">
    <property type="entry name" value="PME_inhib"/>
    <property type="match status" value="1"/>
</dbReference>
<feature type="transmembrane region" description="Helical" evidence="6">
    <location>
        <begin position="29"/>
        <end position="53"/>
    </location>
</feature>
<dbReference type="SMART" id="SM00856">
    <property type="entry name" value="PMEI"/>
    <property type="match status" value="1"/>
</dbReference>
<dbReference type="Gene3D" id="1.20.140.40">
    <property type="entry name" value="Invertase/pectin methylesterase inhibitor family protein"/>
    <property type="match status" value="1"/>
</dbReference>
<dbReference type="InterPro" id="IPR006501">
    <property type="entry name" value="Pectinesterase_inhib_dom"/>
</dbReference>
<keyword evidence="6" id="KW-1133">Transmembrane helix</keyword>
<dbReference type="SUPFAM" id="SSF101148">
    <property type="entry name" value="Plant invertase/pectin methylesterase inhibitor"/>
    <property type="match status" value="1"/>
</dbReference>
<comment type="pathway">
    <text evidence="1">Glycan metabolism; pectin degradation; 2-dehydro-3-deoxy-D-gluconate from pectin: step 1/5.</text>
</comment>
<comment type="similarity">
    <text evidence="2">In the N-terminal section; belongs to the PMEI family.</text>
</comment>
<comment type="caution">
    <text evidence="8">The sequence shown here is derived from an EMBL/GenBank/DDBJ whole genome shotgun (WGS) entry which is preliminary data.</text>
</comment>
<evidence type="ECO:0000313" key="9">
    <source>
        <dbReference type="Proteomes" id="UP000823388"/>
    </source>
</evidence>
<evidence type="ECO:0000256" key="2">
    <source>
        <dbReference type="ARBA" id="ARBA00006027"/>
    </source>
</evidence>
<dbReference type="GO" id="GO:0042545">
    <property type="term" value="P:cell wall modification"/>
    <property type="evidence" value="ECO:0007669"/>
    <property type="project" value="InterPro"/>
</dbReference>
<evidence type="ECO:0000256" key="1">
    <source>
        <dbReference type="ARBA" id="ARBA00005184"/>
    </source>
</evidence>
<proteinExistence type="inferred from homology"/>
<evidence type="ECO:0000256" key="5">
    <source>
        <dbReference type="ARBA" id="ARBA00023085"/>
    </source>
</evidence>
<keyword evidence="4" id="KW-0378">Hydrolase</keyword>
<dbReference type="FunFam" id="2.160.20.10:FF:000001">
    <property type="entry name" value="Pectinesterase"/>
    <property type="match status" value="1"/>
</dbReference>
<dbReference type="InterPro" id="IPR000070">
    <property type="entry name" value="Pectinesterase_cat"/>
</dbReference>
<dbReference type="AlphaFoldDB" id="A0A8T0UUT1"/>
<reference evidence="8" key="1">
    <citation type="submission" date="2020-05" db="EMBL/GenBank/DDBJ databases">
        <title>WGS assembly of Panicum virgatum.</title>
        <authorList>
            <person name="Lovell J.T."/>
            <person name="Jenkins J."/>
            <person name="Shu S."/>
            <person name="Juenger T.E."/>
            <person name="Schmutz J."/>
        </authorList>
    </citation>
    <scope>NUCLEOTIDE SEQUENCE</scope>
    <source>
        <strain evidence="8">AP13</strain>
    </source>
</reference>
<organism evidence="8 9">
    <name type="scientific">Panicum virgatum</name>
    <name type="common">Blackwell switchgrass</name>
    <dbReference type="NCBI Taxonomy" id="38727"/>
    <lineage>
        <taxon>Eukaryota</taxon>
        <taxon>Viridiplantae</taxon>
        <taxon>Streptophyta</taxon>
        <taxon>Embryophyta</taxon>
        <taxon>Tracheophyta</taxon>
        <taxon>Spermatophyta</taxon>
        <taxon>Magnoliopsida</taxon>
        <taxon>Liliopsida</taxon>
        <taxon>Poales</taxon>
        <taxon>Poaceae</taxon>
        <taxon>PACMAD clade</taxon>
        <taxon>Panicoideae</taxon>
        <taxon>Panicodae</taxon>
        <taxon>Paniceae</taxon>
        <taxon>Panicinae</taxon>
        <taxon>Panicum</taxon>
        <taxon>Panicum sect. Hiantes</taxon>
    </lineage>
</organism>
<dbReference type="SUPFAM" id="SSF51126">
    <property type="entry name" value="Pectin lyase-like"/>
    <property type="match status" value="1"/>
</dbReference>
<dbReference type="OrthoDB" id="2019149at2759"/>
<dbReference type="Proteomes" id="UP000823388">
    <property type="component" value="Chromosome 3K"/>
</dbReference>
<dbReference type="InterPro" id="IPR035513">
    <property type="entry name" value="Invertase/methylesterase_inhib"/>
</dbReference>
<evidence type="ECO:0000313" key="8">
    <source>
        <dbReference type="EMBL" id="KAG2626017.1"/>
    </source>
</evidence>
<comment type="similarity">
    <text evidence="3">In the C-terminal section; belongs to the pectinesterase family.</text>
</comment>
<dbReference type="EMBL" id="CM029041">
    <property type="protein sequence ID" value="KAG2626017.1"/>
    <property type="molecule type" value="Genomic_DNA"/>
</dbReference>
<keyword evidence="6" id="KW-0812">Transmembrane</keyword>
<evidence type="ECO:0000256" key="4">
    <source>
        <dbReference type="ARBA" id="ARBA00022801"/>
    </source>
</evidence>
<dbReference type="InterPro" id="IPR012334">
    <property type="entry name" value="Pectin_lyas_fold"/>
</dbReference>
<dbReference type="PANTHER" id="PTHR31707">
    <property type="entry name" value="PECTINESTERASE"/>
    <property type="match status" value="1"/>
</dbReference>
<dbReference type="InterPro" id="IPR011050">
    <property type="entry name" value="Pectin_lyase_fold/virulence"/>
</dbReference>
<feature type="domain" description="Pectinesterase inhibitor" evidence="7">
    <location>
        <begin position="67"/>
        <end position="223"/>
    </location>
</feature>